<dbReference type="SUPFAM" id="SSF51735">
    <property type="entry name" value="NAD(P)-binding Rossmann-fold domains"/>
    <property type="match status" value="1"/>
</dbReference>
<dbReference type="PANTHER" id="PTHR24320">
    <property type="entry name" value="RETINOL DEHYDROGENASE"/>
    <property type="match status" value="1"/>
</dbReference>
<keyword evidence="3" id="KW-0560">Oxidoreductase</keyword>
<reference evidence="4 5" key="1">
    <citation type="journal article" date="2019" name="Nat. Ecol. Evol.">
        <title>Megaphylogeny resolves global patterns of mushroom evolution.</title>
        <authorList>
            <person name="Varga T."/>
            <person name="Krizsan K."/>
            <person name="Foldi C."/>
            <person name="Dima B."/>
            <person name="Sanchez-Garcia M."/>
            <person name="Sanchez-Ramirez S."/>
            <person name="Szollosi G.J."/>
            <person name="Szarkandi J.G."/>
            <person name="Papp V."/>
            <person name="Albert L."/>
            <person name="Andreopoulos W."/>
            <person name="Angelini C."/>
            <person name="Antonin V."/>
            <person name="Barry K.W."/>
            <person name="Bougher N.L."/>
            <person name="Buchanan P."/>
            <person name="Buyck B."/>
            <person name="Bense V."/>
            <person name="Catcheside P."/>
            <person name="Chovatia M."/>
            <person name="Cooper J."/>
            <person name="Damon W."/>
            <person name="Desjardin D."/>
            <person name="Finy P."/>
            <person name="Geml J."/>
            <person name="Haridas S."/>
            <person name="Hughes K."/>
            <person name="Justo A."/>
            <person name="Karasinski D."/>
            <person name="Kautmanova I."/>
            <person name="Kiss B."/>
            <person name="Kocsube S."/>
            <person name="Kotiranta H."/>
            <person name="LaButti K.M."/>
            <person name="Lechner B.E."/>
            <person name="Liimatainen K."/>
            <person name="Lipzen A."/>
            <person name="Lukacs Z."/>
            <person name="Mihaltcheva S."/>
            <person name="Morgado L.N."/>
            <person name="Niskanen T."/>
            <person name="Noordeloos M.E."/>
            <person name="Ohm R.A."/>
            <person name="Ortiz-Santana B."/>
            <person name="Ovrebo C."/>
            <person name="Racz N."/>
            <person name="Riley R."/>
            <person name="Savchenko A."/>
            <person name="Shiryaev A."/>
            <person name="Soop K."/>
            <person name="Spirin V."/>
            <person name="Szebenyi C."/>
            <person name="Tomsovsky M."/>
            <person name="Tulloss R.E."/>
            <person name="Uehling J."/>
            <person name="Grigoriev I.V."/>
            <person name="Vagvolgyi C."/>
            <person name="Papp T."/>
            <person name="Martin F.M."/>
            <person name="Miettinen O."/>
            <person name="Hibbett D.S."/>
            <person name="Nagy L.G."/>
        </authorList>
    </citation>
    <scope>NUCLEOTIDE SEQUENCE [LARGE SCALE GENOMIC DNA]</scope>
    <source>
        <strain evidence="4 5">CBS 166.37</strain>
    </source>
</reference>
<keyword evidence="2" id="KW-0521">NADP</keyword>
<dbReference type="GO" id="GO:0016491">
    <property type="term" value="F:oxidoreductase activity"/>
    <property type="evidence" value="ECO:0007669"/>
    <property type="project" value="UniProtKB-KW"/>
</dbReference>
<dbReference type="EMBL" id="ML213618">
    <property type="protein sequence ID" value="TFK35909.1"/>
    <property type="molecule type" value="Genomic_DNA"/>
</dbReference>
<dbReference type="InterPro" id="IPR036291">
    <property type="entry name" value="NAD(P)-bd_dom_sf"/>
</dbReference>
<evidence type="ECO:0000313" key="4">
    <source>
        <dbReference type="EMBL" id="TFK35909.1"/>
    </source>
</evidence>
<accession>A0A5C3LRU9</accession>
<gene>
    <name evidence="4" type="ORF">BDQ12DRAFT_725700</name>
</gene>
<evidence type="ECO:0000313" key="5">
    <source>
        <dbReference type="Proteomes" id="UP000308652"/>
    </source>
</evidence>
<dbReference type="PRINTS" id="PR00081">
    <property type="entry name" value="GDHRDH"/>
</dbReference>
<dbReference type="Pfam" id="PF00106">
    <property type="entry name" value="adh_short"/>
    <property type="match status" value="1"/>
</dbReference>
<dbReference type="STRING" id="68775.A0A5C3LRU9"/>
<sequence>MSTPPSIVLPESVTFSGKTALVTGANSGLGYAASLHLLERGVSTLVLATRSNAKGEETKARLLAEPSLTSRHVQAKIMAYELDLASEESVKSFATRVAADVPALDTVILNAAVNMLNWMPTPSGSDMVFQVNYASTALLSFLLLPLLRDSARESKFPSHLTFVSSRMYAYSPLISSPILGDASIFEKINIPKQSNMKRYHDSKLLLNMWVCELAKRIEPSEIVINCLCPGLVQTNIDSSLPFWLKPILAAWRYWSGRTADLASWGMIYAAGPAGSETHGRMLSDNELVTYTPFLGAPEGEEMSRKLWEETLEYSERLQPGSVHASRLKK</sequence>
<organism evidence="4 5">
    <name type="scientific">Crucibulum laeve</name>
    <dbReference type="NCBI Taxonomy" id="68775"/>
    <lineage>
        <taxon>Eukaryota</taxon>
        <taxon>Fungi</taxon>
        <taxon>Dikarya</taxon>
        <taxon>Basidiomycota</taxon>
        <taxon>Agaricomycotina</taxon>
        <taxon>Agaricomycetes</taxon>
        <taxon>Agaricomycetidae</taxon>
        <taxon>Agaricales</taxon>
        <taxon>Agaricineae</taxon>
        <taxon>Nidulariaceae</taxon>
        <taxon>Crucibulum</taxon>
    </lineage>
</organism>
<keyword evidence="5" id="KW-1185">Reference proteome</keyword>
<dbReference type="AlphaFoldDB" id="A0A5C3LRU9"/>
<protein>
    <submittedName>
        <fullName evidence="4">Uncharacterized protein</fullName>
    </submittedName>
</protein>
<name>A0A5C3LRU9_9AGAR</name>
<evidence type="ECO:0000256" key="3">
    <source>
        <dbReference type="ARBA" id="ARBA00023002"/>
    </source>
</evidence>
<dbReference type="PANTHER" id="PTHR24320:SF252">
    <property type="entry name" value="DEHYDROGENASE_REDUCTASE FAMILY PROTEIN, PUTATIVE (AFU_ORTHOLOGUE AFUA_3G08550)-RELATED"/>
    <property type="match status" value="1"/>
</dbReference>
<dbReference type="OrthoDB" id="542013at2759"/>
<dbReference type="InterPro" id="IPR002347">
    <property type="entry name" value="SDR_fam"/>
</dbReference>
<evidence type="ECO:0000256" key="2">
    <source>
        <dbReference type="ARBA" id="ARBA00022857"/>
    </source>
</evidence>
<dbReference type="Gene3D" id="3.40.50.720">
    <property type="entry name" value="NAD(P)-binding Rossmann-like Domain"/>
    <property type="match status" value="1"/>
</dbReference>
<evidence type="ECO:0000256" key="1">
    <source>
        <dbReference type="ARBA" id="ARBA00006484"/>
    </source>
</evidence>
<proteinExistence type="inferred from homology"/>
<comment type="similarity">
    <text evidence="1">Belongs to the short-chain dehydrogenases/reductases (SDR) family.</text>
</comment>
<dbReference type="Proteomes" id="UP000308652">
    <property type="component" value="Unassembled WGS sequence"/>
</dbReference>